<gene>
    <name evidence="1" type="ORF">AFUS01_LOCUS3010</name>
</gene>
<dbReference type="Proteomes" id="UP000708208">
    <property type="component" value="Unassembled WGS sequence"/>
</dbReference>
<feature type="non-terminal residue" evidence="1">
    <location>
        <position position="1"/>
    </location>
</feature>
<sequence>MTLFAIIFIVAGCKPKSCEVECMES</sequence>
<name>A0A8J2J695_9HEXA</name>
<reference evidence="1" key="1">
    <citation type="submission" date="2021-06" db="EMBL/GenBank/DDBJ databases">
        <authorList>
            <person name="Hodson N. C."/>
            <person name="Mongue J. A."/>
            <person name="Jaron S. K."/>
        </authorList>
    </citation>
    <scope>NUCLEOTIDE SEQUENCE</scope>
</reference>
<protein>
    <submittedName>
        <fullName evidence="1">Uncharacterized protein</fullName>
    </submittedName>
</protein>
<evidence type="ECO:0000313" key="1">
    <source>
        <dbReference type="EMBL" id="CAG7683971.1"/>
    </source>
</evidence>
<dbReference type="AlphaFoldDB" id="A0A8J2J695"/>
<accession>A0A8J2J695</accession>
<proteinExistence type="predicted"/>
<evidence type="ECO:0000313" key="2">
    <source>
        <dbReference type="Proteomes" id="UP000708208"/>
    </source>
</evidence>
<organism evidence="1 2">
    <name type="scientific">Allacma fusca</name>
    <dbReference type="NCBI Taxonomy" id="39272"/>
    <lineage>
        <taxon>Eukaryota</taxon>
        <taxon>Metazoa</taxon>
        <taxon>Ecdysozoa</taxon>
        <taxon>Arthropoda</taxon>
        <taxon>Hexapoda</taxon>
        <taxon>Collembola</taxon>
        <taxon>Symphypleona</taxon>
        <taxon>Sminthuridae</taxon>
        <taxon>Allacma</taxon>
    </lineage>
</organism>
<dbReference type="EMBL" id="CAJVCH010017683">
    <property type="protein sequence ID" value="CAG7683971.1"/>
    <property type="molecule type" value="Genomic_DNA"/>
</dbReference>
<keyword evidence="2" id="KW-1185">Reference proteome</keyword>
<comment type="caution">
    <text evidence="1">The sequence shown here is derived from an EMBL/GenBank/DDBJ whole genome shotgun (WGS) entry which is preliminary data.</text>
</comment>